<organism evidence="2 3">
    <name type="scientific">Pseudozyma antarctica</name>
    <name type="common">Yeast</name>
    <name type="synonym">Candida antarctica</name>
    <dbReference type="NCBI Taxonomy" id="84753"/>
    <lineage>
        <taxon>Eukaryota</taxon>
        <taxon>Fungi</taxon>
        <taxon>Dikarya</taxon>
        <taxon>Basidiomycota</taxon>
        <taxon>Ustilaginomycotina</taxon>
        <taxon>Ustilaginomycetes</taxon>
        <taxon>Ustilaginales</taxon>
        <taxon>Ustilaginaceae</taxon>
        <taxon>Moesziomyces</taxon>
    </lineage>
</organism>
<gene>
    <name evidence="2" type="ORF">PSANT_00509</name>
</gene>
<dbReference type="OrthoDB" id="10613678at2759"/>
<protein>
    <submittedName>
        <fullName evidence="2">Uncharacterized protein</fullName>
    </submittedName>
</protein>
<name>A0A5C3FGI6_PSEA2</name>
<dbReference type="EMBL" id="OOIQ01000001">
    <property type="protein sequence ID" value="SPO42825.1"/>
    <property type="molecule type" value="Genomic_DNA"/>
</dbReference>
<comment type="caution">
    <text evidence="2">The sequence shown here is derived from an EMBL/GenBank/DDBJ whole genome shotgun (WGS) entry which is preliminary data.</text>
</comment>
<feature type="compositionally biased region" description="Polar residues" evidence="1">
    <location>
        <begin position="201"/>
        <end position="210"/>
    </location>
</feature>
<evidence type="ECO:0000256" key="1">
    <source>
        <dbReference type="SAM" id="MobiDB-lite"/>
    </source>
</evidence>
<sequence length="288" mass="31411">MRLMAAGLVQRLLLRSPLAGERKGPLEPFARAMTSYRVPMDGSDNKPTLVRRESRSDTGGLENRVAALTALRCSELPWPAALGRTLALGTRHGGKMEPHRSLPRAGSIRLDLRACRKHARGSLSAATLGLSRPHERALPLALTVGISAYASRHNAGLPSRRRSLASQLFPPALSNPASVDLFWRSSPSHWARMPRSMSPAWHSNSRNAGSPNDVFRRTPDITSPSHLARLAGVPQATPSEALALALASMPRRWRPDYLGDHDGPFQCKKAALPESAICYEQLHSALRD</sequence>
<dbReference type="Proteomes" id="UP000325008">
    <property type="component" value="Unassembled WGS sequence"/>
</dbReference>
<proteinExistence type="predicted"/>
<accession>A0A5C3FGI6</accession>
<keyword evidence="3" id="KW-1185">Reference proteome</keyword>
<evidence type="ECO:0000313" key="3">
    <source>
        <dbReference type="Proteomes" id="UP000325008"/>
    </source>
</evidence>
<evidence type="ECO:0000313" key="2">
    <source>
        <dbReference type="EMBL" id="SPO42825.1"/>
    </source>
</evidence>
<feature type="region of interest" description="Disordered" evidence="1">
    <location>
        <begin position="37"/>
        <end position="58"/>
    </location>
</feature>
<feature type="region of interest" description="Disordered" evidence="1">
    <location>
        <begin position="197"/>
        <end position="218"/>
    </location>
</feature>
<dbReference type="AlphaFoldDB" id="A0A5C3FGI6"/>
<reference evidence="2" key="1">
    <citation type="submission" date="2018-03" db="EMBL/GenBank/DDBJ databases">
        <authorList>
            <person name="Guldener U."/>
        </authorList>
    </citation>
    <scope>NUCLEOTIDE SEQUENCE [LARGE SCALE GENOMIC DNA]</scope>
    <source>
        <strain evidence="2">ATCC34888</strain>
    </source>
</reference>